<reference evidence="1" key="1">
    <citation type="submission" date="2020-11" db="EMBL/GenBank/DDBJ databases">
        <authorList>
            <person name="Tran Van P."/>
        </authorList>
    </citation>
    <scope>NUCLEOTIDE SEQUENCE</scope>
</reference>
<evidence type="ECO:0000313" key="2">
    <source>
        <dbReference type="Proteomes" id="UP000728032"/>
    </source>
</evidence>
<dbReference type="Proteomes" id="UP000728032">
    <property type="component" value="Unassembled WGS sequence"/>
</dbReference>
<protein>
    <submittedName>
        <fullName evidence="1">Uncharacterized protein</fullName>
    </submittedName>
</protein>
<gene>
    <name evidence="1" type="ORF">ONB1V03_LOCUS19234</name>
</gene>
<dbReference type="EMBL" id="OC943652">
    <property type="protein sequence ID" value="CAD7662674.1"/>
    <property type="molecule type" value="Genomic_DNA"/>
</dbReference>
<evidence type="ECO:0000313" key="1">
    <source>
        <dbReference type="EMBL" id="CAD7662674.1"/>
    </source>
</evidence>
<organism evidence="1">
    <name type="scientific">Oppiella nova</name>
    <dbReference type="NCBI Taxonomy" id="334625"/>
    <lineage>
        <taxon>Eukaryota</taxon>
        <taxon>Metazoa</taxon>
        <taxon>Ecdysozoa</taxon>
        <taxon>Arthropoda</taxon>
        <taxon>Chelicerata</taxon>
        <taxon>Arachnida</taxon>
        <taxon>Acari</taxon>
        <taxon>Acariformes</taxon>
        <taxon>Sarcoptiformes</taxon>
        <taxon>Oribatida</taxon>
        <taxon>Brachypylina</taxon>
        <taxon>Oppioidea</taxon>
        <taxon>Oppiidae</taxon>
        <taxon>Oppiella</taxon>
    </lineage>
</organism>
<dbReference type="EMBL" id="CAJPVJ010028827">
    <property type="protein sequence ID" value="CAG2179810.1"/>
    <property type="molecule type" value="Genomic_DNA"/>
</dbReference>
<name>A0A7R9MLV5_9ACAR</name>
<proteinExistence type="predicted"/>
<keyword evidence="2" id="KW-1185">Reference proteome</keyword>
<sequence length="88" mass="10183">MCCSQIQWKNCVLAVFNNKPGDVCSAKNQEYIEQYIEKGMLDPMNVFCSEYDDSDKCDQILKQLPKIDSLKLKYTTLFPAVIEMFESL</sequence>
<dbReference type="OrthoDB" id="10530863at2759"/>
<dbReference type="AlphaFoldDB" id="A0A7R9MLV5"/>
<accession>A0A7R9MLV5</accession>